<dbReference type="PANTHER" id="PTHR11210">
    <property type="entry name" value="RING BOX"/>
    <property type="match status" value="1"/>
</dbReference>
<evidence type="ECO:0000256" key="10">
    <source>
        <dbReference type="PROSITE-ProRule" id="PRU00175"/>
    </source>
</evidence>
<comment type="similarity">
    <text evidence="1">Belongs to the RING-box family.</text>
</comment>
<evidence type="ECO:0000256" key="5">
    <source>
        <dbReference type="ARBA" id="ARBA00022771"/>
    </source>
</evidence>
<keyword evidence="3" id="KW-0132">Cell division</keyword>
<dbReference type="Proteomes" id="UP000887540">
    <property type="component" value="Unplaced"/>
</dbReference>
<sequence length="203" mass="22239">MSDSEDIGRPELNISPISFAGDFAHITPPSGLIQVNINEDMIFESGSLESMNSGDEFNPQSTQFIGVGANDGVSTPKGALSLQWPPKETQNMPKEREVMDCQIAGTASTLVLPSNTALKVKVNKLKITAKWKWIDGGDDRCGICRAPFEGCCIDCRMPGDDCPLVVGACKHPFHIHCIVKWTNTQQKAACPLCRQEWKFQNAE</sequence>
<dbReference type="GO" id="GO:0097602">
    <property type="term" value="F:cullin family protein binding"/>
    <property type="evidence" value="ECO:0007669"/>
    <property type="project" value="InterPro"/>
</dbReference>
<name>A0A914BZC4_9BILA</name>
<dbReference type="GO" id="GO:0061630">
    <property type="term" value="F:ubiquitin protein ligase activity"/>
    <property type="evidence" value="ECO:0007669"/>
    <property type="project" value="InterPro"/>
</dbReference>
<dbReference type="InterPro" id="IPR013083">
    <property type="entry name" value="Znf_RING/FYVE/PHD"/>
</dbReference>
<evidence type="ECO:0000256" key="2">
    <source>
        <dbReference type="ARBA" id="ARBA00013928"/>
    </source>
</evidence>
<evidence type="ECO:0000256" key="8">
    <source>
        <dbReference type="ARBA" id="ARBA00022833"/>
    </source>
</evidence>
<dbReference type="GO" id="GO:0031145">
    <property type="term" value="P:anaphase-promoting complex-dependent catabolic process"/>
    <property type="evidence" value="ECO:0007669"/>
    <property type="project" value="InterPro"/>
</dbReference>
<dbReference type="AlphaFoldDB" id="A0A914BZC4"/>
<dbReference type="SUPFAM" id="SSF57850">
    <property type="entry name" value="RING/U-box"/>
    <property type="match status" value="1"/>
</dbReference>
<proteinExistence type="inferred from homology"/>
<keyword evidence="6" id="KW-0498">Mitosis</keyword>
<keyword evidence="7" id="KW-0833">Ubl conjugation pathway</keyword>
<keyword evidence="12" id="KW-1185">Reference proteome</keyword>
<evidence type="ECO:0000256" key="7">
    <source>
        <dbReference type="ARBA" id="ARBA00022786"/>
    </source>
</evidence>
<protein>
    <recommendedName>
        <fullName evidence="2">Anaphase-promoting complex subunit 11</fullName>
    </recommendedName>
</protein>
<evidence type="ECO:0000256" key="1">
    <source>
        <dbReference type="ARBA" id="ARBA00009273"/>
    </source>
</evidence>
<organism evidence="12 13">
    <name type="scientific">Acrobeloides nanus</name>
    <dbReference type="NCBI Taxonomy" id="290746"/>
    <lineage>
        <taxon>Eukaryota</taxon>
        <taxon>Metazoa</taxon>
        <taxon>Ecdysozoa</taxon>
        <taxon>Nematoda</taxon>
        <taxon>Chromadorea</taxon>
        <taxon>Rhabditida</taxon>
        <taxon>Tylenchina</taxon>
        <taxon>Cephalobomorpha</taxon>
        <taxon>Cephaloboidea</taxon>
        <taxon>Cephalobidae</taxon>
        <taxon>Acrobeloides</taxon>
    </lineage>
</organism>
<dbReference type="GO" id="GO:0005680">
    <property type="term" value="C:anaphase-promoting complex"/>
    <property type="evidence" value="ECO:0007669"/>
    <property type="project" value="InterPro"/>
</dbReference>
<evidence type="ECO:0000256" key="4">
    <source>
        <dbReference type="ARBA" id="ARBA00022723"/>
    </source>
</evidence>
<evidence type="ECO:0000256" key="3">
    <source>
        <dbReference type="ARBA" id="ARBA00022618"/>
    </source>
</evidence>
<dbReference type="PROSITE" id="PS50089">
    <property type="entry name" value="ZF_RING_2"/>
    <property type="match status" value="1"/>
</dbReference>
<keyword evidence="8" id="KW-0862">Zinc</keyword>
<keyword evidence="5 10" id="KW-0863">Zinc-finger</keyword>
<keyword evidence="9" id="KW-0131">Cell cycle</keyword>
<dbReference type="CDD" id="cd16456">
    <property type="entry name" value="RING-H2_APC11"/>
    <property type="match status" value="1"/>
</dbReference>
<reference evidence="13" key="1">
    <citation type="submission" date="2022-11" db="UniProtKB">
        <authorList>
            <consortium name="WormBaseParasite"/>
        </authorList>
    </citation>
    <scope>IDENTIFICATION</scope>
</reference>
<evidence type="ECO:0000256" key="9">
    <source>
        <dbReference type="ARBA" id="ARBA00023306"/>
    </source>
</evidence>
<dbReference type="Pfam" id="PF12861">
    <property type="entry name" value="zf-ANAPC11"/>
    <property type="match status" value="1"/>
</dbReference>
<evidence type="ECO:0000259" key="11">
    <source>
        <dbReference type="PROSITE" id="PS50089"/>
    </source>
</evidence>
<evidence type="ECO:0000313" key="12">
    <source>
        <dbReference type="Proteomes" id="UP000887540"/>
    </source>
</evidence>
<dbReference type="InterPro" id="IPR001841">
    <property type="entry name" value="Znf_RING"/>
</dbReference>
<dbReference type="InterPro" id="IPR024991">
    <property type="entry name" value="RING-H2_APC11"/>
</dbReference>
<accession>A0A914BZC4</accession>
<dbReference type="WBParaSite" id="ACRNAN_Path_1320.g5190.t1">
    <property type="protein sequence ID" value="ACRNAN_Path_1320.g5190.t1"/>
    <property type="gene ID" value="ACRNAN_Path_1320.g5190"/>
</dbReference>
<dbReference type="GO" id="GO:0051301">
    <property type="term" value="P:cell division"/>
    <property type="evidence" value="ECO:0007669"/>
    <property type="project" value="UniProtKB-KW"/>
</dbReference>
<keyword evidence="4" id="KW-0479">Metal-binding</keyword>
<evidence type="ECO:0000256" key="6">
    <source>
        <dbReference type="ARBA" id="ARBA00022776"/>
    </source>
</evidence>
<dbReference type="GO" id="GO:0008270">
    <property type="term" value="F:zinc ion binding"/>
    <property type="evidence" value="ECO:0007669"/>
    <property type="project" value="UniProtKB-KW"/>
</dbReference>
<dbReference type="Gene3D" id="3.30.40.10">
    <property type="entry name" value="Zinc/RING finger domain, C3HC4 (zinc finger)"/>
    <property type="match status" value="1"/>
</dbReference>
<feature type="domain" description="RING-type" evidence="11">
    <location>
        <begin position="152"/>
        <end position="194"/>
    </location>
</feature>
<evidence type="ECO:0000313" key="13">
    <source>
        <dbReference type="WBParaSite" id="ACRNAN_Path_1320.g5190.t1"/>
    </source>
</evidence>
<dbReference type="InterPro" id="IPR051031">
    <property type="entry name" value="RING-box_E3_Ubiquitin_Ligase"/>
</dbReference>